<dbReference type="NCBIfam" id="TIGR00081">
    <property type="entry name" value="purC"/>
    <property type="match status" value="1"/>
</dbReference>
<dbReference type="GO" id="GO:0005737">
    <property type="term" value="C:cytoplasm"/>
    <property type="evidence" value="ECO:0007669"/>
    <property type="project" value="TreeGrafter"/>
</dbReference>
<gene>
    <name evidence="11" type="ORF">JMJ35_010565</name>
</gene>
<keyword evidence="8" id="KW-0067">ATP-binding</keyword>
<evidence type="ECO:0000313" key="12">
    <source>
        <dbReference type="Proteomes" id="UP001166286"/>
    </source>
</evidence>
<sequence length="303" mass="33875">MDSALLDHRVPPAIVAIDMQGKLKKIASGKVRDLFEVDDEKLLFDASETVMKNGIPEKGVLLTKMSVYWLRYLQDRISDLKTHFLSLDLPSSLACLPSDLYESIQSRSMLVRRLKMFPIESIVRGYLTGTAWAEYSTSKTVNGIPLPAGLEYGQKLPSPMWTPSTKAGLGDKDENITRKQAYGLVGEEVGKKIEKLSLEIYDIAAKRTEEAGIILADTKFEFGTDGEDLVLADEVLTPDSSRFWIRDTWEQNLGQAQPSFDKQHLRDWLSAIGLKGKESIMIPEDVVMKTAALYQEACKKLIG</sequence>
<dbReference type="InterPro" id="IPR001636">
    <property type="entry name" value="SAICAR_synth"/>
</dbReference>
<dbReference type="Proteomes" id="UP001166286">
    <property type="component" value="Unassembled WGS sequence"/>
</dbReference>
<dbReference type="GO" id="GO:0006189">
    <property type="term" value="P:'de novo' IMP biosynthetic process"/>
    <property type="evidence" value="ECO:0007669"/>
    <property type="project" value="TreeGrafter"/>
</dbReference>
<keyword evidence="7" id="KW-0658">Purine biosynthesis</keyword>
<keyword evidence="12" id="KW-1185">Reference proteome</keyword>
<dbReference type="PANTHER" id="PTHR43700">
    <property type="entry name" value="PHOSPHORIBOSYLAMINOIMIDAZOLE-SUCCINOCARBOXAMIDE SYNTHASE"/>
    <property type="match status" value="1"/>
</dbReference>
<proteinExistence type="inferred from homology"/>
<dbReference type="PANTHER" id="PTHR43700:SF1">
    <property type="entry name" value="PHOSPHORIBOSYLAMINOIMIDAZOLE-SUCCINOCARBOXAMIDE SYNTHASE"/>
    <property type="match status" value="1"/>
</dbReference>
<keyword evidence="6" id="KW-0547">Nucleotide-binding</keyword>
<dbReference type="HAMAP" id="MF_00137">
    <property type="entry name" value="SAICAR_synth"/>
    <property type="match status" value="1"/>
</dbReference>
<organism evidence="11 12">
    <name type="scientific">Cladonia borealis</name>
    <dbReference type="NCBI Taxonomy" id="184061"/>
    <lineage>
        <taxon>Eukaryota</taxon>
        <taxon>Fungi</taxon>
        <taxon>Dikarya</taxon>
        <taxon>Ascomycota</taxon>
        <taxon>Pezizomycotina</taxon>
        <taxon>Lecanoromycetes</taxon>
        <taxon>OSLEUM clade</taxon>
        <taxon>Lecanoromycetidae</taxon>
        <taxon>Lecanorales</taxon>
        <taxon>Lecanorineae</taxon>
        <taxon>Cladoniaceae</taxon>
        <taxon>Cladonia</taxon>
    </lineage>
</organism>
<evidence type="ECO:0000256" key="8">
    <source>
        <dbReference type="ARBA" id="ARBA00022840"/>
    </source>
</evidence>
<dbReference type="Pfam" id="PF01259">
    <property type="entry name" value="SAICAR_synt"/>
    <property type="match status" value="1"/>
</dbReference>
<comment type="pathway">
    <text evidence="1">Purine metabolism; IMP biosynthesis via de novo pathway; 5-amino-1-(5-phospho-D-ribosyl)imidazole-4-carboxamide from 5-amino-1-(5-phospho-D-ribosyl)imidazole-4-carboxylate: step 1/2.</text>
</comment>
<evidence type="ECO:0000256" key="7">
    <source>
        <dbReference type="ARBA" id="ARBA00022755"/>
    </source>
</evidence>
<dbReference type="PROSITE" id="PS01057">
    <property type="entry name" value="SAICAR_SYNTHETASE_1"/>
    <property type="match status" value="1"/>
</dbReference>
<name>A0AA39QQ66_9LECA</name>
<accession>A0AA39QQ66</accession>
<evidence type="ECO:0000256" key="9">
    <source>
        <dbReference type="ARBA" id="ARBA00030409"/>
    </source>
</evidence>
<dbReference type="InterPro" id="IPR018236">
    <property type="entry name" value="SAICAR_synthetase_CS"/>
</dbReference>
<dbReference type="CDD" id="cd01414">
    <property type="entry name" value="SAICAR_synt_Sc"/>
    <property type="match status" value="1"/>
</dbReference>
<comment type="similarity">
    <text evidence="2">Belongs to the SAICAR synthetase family.</text>
</comment>
<dbReference type="Gene3D" id="3.30.470.20">
    <property type="entry name" value="ATP-grasp fold, B domain"/>
    <property type="match status" value="1"/>
</dbReference>
<reference evidence="11" key="1">
    <citation type="submission" date="2023-03" db="EMBL/GenBank/DDBJ databases">
        <title>Complete genome of Cladonia borealis.</title>
        <authorList>
            <person name="Park H."/>
        </authorList>
    </citation>
    <scope>NUCLEOTIDE SEQUENCE</scope>
    <source>
        <strain evidence="11">ANT050790</strain>
    </source>
</reference>
<evidence type="ECO:0000256" key="2">
    <source>
        <dbReference type="ARBA" id="ARBA00010190"/>
    </source>
</evidence>
<feature type="domain" description="SAICAR synthetase/ADE2 N-terminal" evidence="10">
    <location>
        <begin position="26"/>
        <end position="278"/>
    </location>
</feature>
<evidence type="ECO:0000256" key="5">
    <source>
        <dbReference type="ARBA" id="ARBA00022598"/>
    </source>
</evidence>
<evidence type="ECO:0000256" key="1">
    <source>
        <dbReference type="ARBA" id="ARBA00004672"/>
    </source>
</evidence>
<dbReference type="EMBL" id="JAFEKC020000025">
    <property type="protein sequence ID" value="KAK0507107.1"/>
    <property type="molecule type" value="Genomic_DNA"/>
</dbReference>
<dbReference type="InterPro" id="IPR028923">
    <property type="entry name" value="SAICAR_synt/ADE2_N"/>
</dbReference>
<evidence type="ECO:0000256" key="6">
    <source>
        <dbReference type="ARBA" id="ARBA00022741"/>
    </source>
</evidence>
<keyword evidence="5" id="KW-0436">Ligase</keyword>
<dbReference type="GO" id="GO:0005524">
    <property type="term" value="F:ATP binding"/>
    <property type="evidence" value="ECO:0007669"/>
    <property type="project" value="UniProtKB-KW"/>
</dbReference>
<dbReference type="PROSITE" id="PS01058">
    <property type="entry name" value="SAICAR_SYNTHETASE_2"/>
    <property type="match status" value="1"/>
</dbReference>
<comment type="caution">
    <text evidence="11">The sequence shown here is derived from an EMBL/GenBank/DDBJ whole genome shotgun (WGS) entry which is preliminary data.</text>
</comment>
<protein>
    <recommendedName>
        <fullName evidence="4">Phosphoribosylaminoimidazole-succinocarboxamide synthase</fullName>
        <ecNumber evidence="3">6.3.2.6</ecNumber>
    </recommendedName>
    <alternativeName>
        <fullName evidence="9">SAICAR synthetase</fullName>
    </alternativeName>
</protein>
<dbReference type="GO" id="GO:0004639">
    <property type="term" value="F:phosphoribosylaminoimidazolesuccinocarboxamide synthase activity"/>
    <property type="evidence" value="ECO:0007669"/>
    <property type="project" value="UniProtKB-EC"/>
</dbReference>
<dbReference type="SUPFAM" id="SSF56104">
    <property type="entry name" value="SAICAR synthase-like"/>
    <property type="match status" value="1"/>
</dbReference>
<dbReference type="AlphaFoldDB" id="A0AA39QQ66"/>
<evidence type="ECO:0000256" key="3">
    <source>
        <dbReference type="ARBA" id="ARBA00012217"/>
    </source>
</evidence>
<evidence type="ECO:0000313" key="11">
    <source>
        <dbReference type="EMBL" id="KAK0507107.1"/>
    </source>
</evidence>
<evidence type="ECO:0000259" key="10">
    <source>
        <dbReference type="Pfam" id="PF01259"/>
    </source>
</evidence>
<evidence type="ECO:0000256" key="4">
    <source>
        <dbReference type="ARBA" id="ARBA00016460"/>
    </source>
</evidence>
<dbReference type="Gene3D" id="3.30.200.20">
    <property type="entry name" value="Phosphorylase Kinase, domain 1"/>
    <property type="match status" value="1"/>
</dbReference>
<dbReference type="NCBIfam" id="NF010568">
    <property type="entry name" value="PRK13961.1"/>
    <property type="match status" value="1"/>
</dbReference>
<dbReference type="EC" id="6.3.2.6" evidence="3"/>